<sequence length="160" mass="18182">MSALNAVLDRMERWGILICFTVSLAALCISVVTRYLFQRPLTWPDELTTCLFMFMTFLGAVMAVPKKAELKVDVLYEFFPKARFGLDLLLHLVRLGVGLTLIYAGVNFMLIEMEMETVTPILKIPNSLLSGMLPFFGLLLALRSIGEVHKLWAKPRQEDR</sequence>
<dbReference type="RefSeq" id="WP_044347978.1">
    <property type="nucleotide sequence ID" value="NZ_AZAC01000011.1"/>
</dbReference>
<evidence type="ECO:0000256" key="1">
    <source>
        <dbReference type="ARBA" id="ARBA00004429"/>
    </source>
</evidence>
<evidence type="ECO:0000256" key="8">
    <source>
        <dbReference type="ARBA" id="ARBA00038436"/>
    </source>
</evidence>
<dbReference type="GO" id="GO:0015740">
    <property type="term" value="P:C4-dicarboxylate transport"/>
    <property type="evidence" value="ECO:0007669"/>
    <property type="project" value="TreeGrafter"/>
</dbReference>
<dbReference type="GO" id="GO:0022857">
    <property type="term" value="F:transmembrane transporter activity"/>
    <property type="evidence" value="ECO:0007669"/>
    <property type="project" value="TreeGrafter"/>
</dbReference>
<comment type="caution">
    <text evidence="11">The sequence shown here is derived from an EMBL/GenBank/DDBJ whole genome shotgun (WGS) entry which is preliminary data.</text>
</comment>
<dbReference type="GO" id="GO:0005886">
    <property type="term" value="C:plasma membrane"/>
    <property type="evidence" value="ECO:0007669"/>
    <property type="project" value="UniProtKB-SubCell"/>
</dbReference>
<keyword evidence="2" id="KW-0813">Transport</keyword>
<organism evidence="11 12">
    <name type="scientific">Dethiosulfatarculus sandiegensis</name>
    <dbReference type="NCBI Taxonomy" id="1429043"/>
    <lineage>
        <taxon>Bacteria</taxon>
        <taxon>Pseudomonadati</taxon>
        <taxon>Thermodesulfobacteriota</taxon>
        <taxon>Desulfarculia</taxon>
        <taxon>Desulfarculales</taxon>
        <taxon>Desulfarculaceae</taxon>
        <taxon>Dethiosulfatarculus</taxon>
    </lineage>
</organism>
<dbReference type="OrthoDB" id="9791324at2"/>
<dbReference type="Pfam" id="PF04290">
    <property type="entry name" value="DctQ"/>
    <property type="match status" value="1"/>
</dbReference>
<comment type="similarity">
    <text evidence="8">Belongs to the TRAP transporter small permease family.</text>
</comment>
<comment type="subcellular location">
    <subcellularLocation>
        <location evidence="1">Cell inner membrane</location>
        <topology evidence="1">Multi-pass membrane protein</topology>
    </subcellularLocation>
</comment>
<keyword evidence="7 9" id="KW-0472">Membrane</keyword>
<evidence type="ECO:0000313" key="12">
    <source>
        <dbReference type="Proteomes" id="UP000032233"/>
    </source>
</evidence>
<feature type="transmembrane region" description="Helical" evidence="9">
    <location>
        <begin position="127"/>
        <end position="146"/>
    </location>
</feature>
<dbReference type="AlphaFoldDB" id="A0A0D2HV89"/>
<reference evidence="11 12" key="1">
    <citation type="submission" date="2013-11" db="EMBL/GenBank/DDBJ databases">
        <title>Metagenomic analysis of a methanogenic consortium involved in long chain n-alkane degradation.</title>
        <authorList>
            <person name="Davidova I.A."/>
            <person name="Callaghan A.V."/>
            <person name="Wawrik B."/>
            <person name="Pruitt S."/>
            <person name="Marks C."/>
            <person name="Duncan K.E."/>
            <person name="Suflita J.M."/>
        </authorList>
    </citation>
    <scope>NUCLEOTIDE SEQUENCE [LARGE SCALE GENOMIC DNA]</scope>
    <source>
        <strain evidence="11 12">SPR</strain>
    </source>
</reference>
<keyword evidence="3" id="KW-1003">Cell membrane</keyword>
<evidence type="ECO:0000256" key="7">
    <source>
        <dbReference type="ARBA" id="ARBA00023136"/>
    </source>
</evidence>
<protein>
    <recommendedName>
        <fullName evidence="10">Tripartite ATP-independent periplasmic transporters DctQ component domain-containing protein</fullName>
    </recommendedName>
</protein>
<keyword evidence="5 9" id="KW-0812">Transmembrane</keyword>
<evidence type="ECO:0000256" key="3">
    <source>
        <dbReference type="ARBA" id="ARBA00022475"/>
    </source>
</evidence>
<dbReference type="PANTHER" id="PTHR35011">
    <property type="entry name" value="2,3-DIKETO-L-GULONATE TRAP TRANSPORTER SMALL PERMEASE PROTEIN YIAM"/>
    <property type="match status" value="1"/>
</dbReference>
<keyword evidence="4" id="KW-0997">Cell inner membrane</keyword>
<feature type="transmembrane region" description="Helical" evidence="9">
    <location>
        <begin position="14"/>
        <end position="37"/>
    </location>
</feature>
<evidence type="ECO:0000313" key="11">
    <source>
        <dbReference type="EMBL" id="KIX14333.1"/>
    </source>
</evidence>
<gene>
    <name evidence="11" type="ORF">X474_08715</name>
</gene>
<name>A0A0D2HV89_9BACT</name>
<feature type="domain" description="Tripartite ATP-independent periplasmic transporters DctQ component" evidence="10">
    <location>
        <begin position="25"/>
        <end position="152"/>
    </location>
</feature>
<keyword evidence="12" id="KW-1185">Reference proteome</keyword>
<dbReference type="InterPro" id="IPR007387">
    <property type="entry name" value="TRAP_DctQ"/>
</dbReference>
<evidence type="ECO:0000259" key="10">
    <source>
        <dbReference type="Pfam" id="PF04290"/>
    </source>
</evidence>
<evidence type="ECO:0000256" key="4">
    <source>
        <dbReference type="ARBA" id="ARBA00022519"/>
    </source>
</evidence>
<dbReference type="InterPro" id="IPR055348">
    <property type="entry name" value="DctQ"/>
</dbReference>
<keyword evidence="6 9" id="KW-1133">Transmembrane helix</keyword>
<evidence type="ECO:0000256" key="6">
    <source>
        <dbReference type="ARBA" id="ARBA00022989"/>
    </source>
</evidence>
<feature type="transmembrane region" description="Helical" evidence="9">
    <location>
        <begin position="88"/>
        <end position="106"/>
    </location>
</feature>
<dbReference type="InParanoid" id="A0A0D2HV89"/>
<evidence type="ECO:0000256" key="9">
    <source>
        <dbReference type="SAM" id="Phobius"/>
    </source>
</evidence>
<dbReference type="Proteomes" id="UP000032233">
    <property type="component" value="Unassembled WGS sequence"/>
</dbReference>
<dbReference type="PANTHER" id="PTHR35011:SF5">
    <property type="entry name" value="SIALIC ACID TRAP TRANSPORTER SMALL PERMEASE PROTEIN SIAQ"/>
    <property type="match status" value="1"/>
</dbReference>
<evidence type="ECO:0000256" key="5">
    <source>
        <dbReference type="ARBA" id="ARBA00022692"/>
    </source>
</evidence>
<dbReference type="EMBL" id="AZAC01000011">
    <property type="protein sequence ID" value="KIX14333.1"/>
    <property type="molecule type" value="Genomic_DNA"/>
</dbReference>
<dbReference type="STRING" id="1429043.X474_08715"/>
<evidence type="ECO:0000256" key="2">
    <source>
        <dbReference type="ARBA" id="ARBA00022448"/>
    </source>
</evidence>
<proteinExistence type="inferred from homology"/>
<accession>A0A0D2HV89</accession>
<feature type="transmembrane region" description="Helical" evidence="9">
    <location>
        <begin position="49"/>
        <end position="68"/>
    </location>
</feature>